<dbReference type="GO" id="GO:0008234">
    <property type="term" value="F:cysteine-type peptidase activity"/>
    <property type="evidence" value="ECO:0007669"/>
    <property type="project" value="UniProtKB-KW"/>
</dbReference>
<evidence type="ECO:0000256" key="4">
    <source>
        <dbReference type="ARBA" id="ARBA00022807"/>
    </source>
</evidence>
<dbReference type="Pfam" id="PF00877">
    <property type="entry name" value="NLPC_P60"/>
    <property type="match status" value="1"/>
</dbReference>
<evidence type="ECO:0000313" key="7">
    <source>
        <dbReference type="Proteomes" id="UP000007519"/>
    </source>
</evidence>
<dbReference type="HOGENOM" id="CLU_016043_9_2_10"/>
<dbReference type="EMBL" id="CP002831">
    <property type="protein sequence ID" value="AFC24694.1"/>
    <property type="molecule type" value="Genomic_DNA"/>
</dbReference>
<dbReference type="Gene3D" id="3.90.1720.10">
    <property type="entry name" value="endopeptidase domain like (from Nostoc punctiforme)"/>
    <property type="match status" value="1"/>
</dbReference>
<reference evidence="6 7" key="1">
    <citation type="journal article" date="2012" name="Stand. Genomic Sci.">
        <title>Complete genome sequencing and analysis of Saprospira grandis str. Lewin, a predatory marine bacterium.</title>
        <authorList>
            <person name="Saw J.H."/>
            <person name="Yuryev A."/>
            <person name="Kanbe M."/>
            <person name="Hou S."/>
            <person name="Young A.G."/>
            <person name="Aizawa S."/>
            <person name="Alam M."/>
        </authorList>
    </citation>
    <scope>NUCLEOTIDE SEQUENCE [LARGE SCALE GENOMIC DNA]</scope>
    <source>
        <strain evidence="6 7">Lewin</strain>
    </source>
</reference>
<evidence type="ECO:0000259" key="5">
    <source>
        <dbReference type="PROSITE" id="PS51935"/>
    </source>
</evidence>
<dbReference type="InterPro" id="IPR000064">
    <property type="entry name" value="NLP_P60_dom"/>
</dbReference>
<evidence type="ECO:0000256" key="3">
    <source>
        <dbReference type="ARBA" id="ARBA00022801"/>
    </source>
</evidence>
<dbReference type="PROSITE" id="PS51935">
    <property type="entry name" value="NLPC_P60"/>
    <property type="match status" value="1"/>
</dbReference>
<dbReference type="PANTHER" id="PTHR47053">
    <property type="entry name" value="MUREIN DD-ENDOPEPTIDASE MEPH-RELATED"/>
    <property type="match status" value="1"/>
</dbReference>
<proteinExistence type="inferred from homology"/>
<dbReference type="GO" id="GO:0006508">
    <property type="term" value="P:proteolysis"/>
    <property type="evidence" value="ECO:0007669"/>
    <property type="project" value="UniProtKB-KW"/>
</dbReference>
<sequence length="198" mass="21308">MRGIQYLNNSRGQRVKAIVDLNKYGKEFAAFVKSLEAAESSNSNNSGMSSPFGSNPVAGDNIAYMGSSASKQVKVNSLIAKAQSFYGTPYRTGGTTASGMDCSGLTQTVFKSIGVQIPRVSRDQARTGQAVKFDQAQAGDLIFFATGTPNRINHVGVVSSNVNGEVKFIHASSSRGVMEASMNNNYWRKVYMGLRRVL</sequence>
<dbReference type="InterPro" id="IPR038765">
    <property type="entry name" value="Papain-like_cys_pep_sf"/>
</dbReference>
<dbReference type="PANTHER" id="PTHR47053:SF1">
    <property type="entry name" value="MUREIN DD-ENDOPEPTIDASE MEPH-RELATED"/>
    <property type="match status" value="1"/>
</dbReference>
<dbReference type="Proteomes" id="UP000007519">
    <property type="component" value="Chromosome"/>
</dbReference>
<keyword evidence="3" id="KW-0378">Hydrolase</keyword>
<dbReference type="OrthoDB" id="9807055at2"/>
<gene>
    <name evidence="6" type="ordered locus">SGRA_1963</name>
</gene>
<dbReference type="STRING" id="984262.SGRA_1963"/>
<evidence type="ECO:0000313" key="6">
    <source>
        <dbReference type="EMBL" id="AFC24694.1"/>
    </source>
</evidence>
<keyword evidence="2" id="KW-0645">Protease</keyword>
<dbReference type="AlphaFoldDB" id="H6L256"/>
<dbReference type="RefSeq" id="WP_015692317.1">
    <property type="nucleotide sequence ID" value="NC_016940.1"/>
</dbReference>
<feature type="domain" description="NlpC/P60" evidence="5">
    <location>
        <begin position="72"/>
        <end position="198"/>
    </location>
</feature>
<dbReference type="MEROPS" id="C40.006"/>
<keyword evidence="4" id="KW-0788">Thiol protease</keyword>
<dbReference type="SUPFAM" id="SSF54001">
    <property type="entry name" value="Cysteine proteinases"/>
    <property type="match status" value="1"/>
</dbReference>
<accession>H6L256</accession>
<keyword evidence="7" id="KW-1185">Reference proteome</keyword>
<dbReference type="KEGG" id="sgn:SGRA_1963"/>
<comment type="similarity">
    <text evidence="1">Belongs to the peptidase C40 family.</text>
</comment>
<evidence type="ECO:0000256" key="1">
    <source>
        <dbReference type="ARBA" id="ARBA00007074"/>
    </source>
</evidence>
<name>H6L256_SAPGL</name>
<protein>
    <submittedName>
        <fullName evidence="6">Nlp/p60 protein</fullName>
    </submittedName>
</protein>
<evidence type="ECO:0000256" key="2">
    <source>
        <dbReference type="ARBA" id="ARBA00022670"/>
    </source>
</evidence>
<organism evidence="6 7">
    <name type="scientific">Saprospira grandis (strain Lewin)</name>
    <dbReference type="NCBI Taxonomy" id="984262"/>
    <lineage>
        <taxon>Bacteria</taxon>
        <taxon>Pseudomonadati</taxon>
        <taxon>Bacteroidota</taxon>
        <taxon>Saprospiria</taxon>
        <taxon>Saprospirales</taxon>
        <taxon>Saprospiraceae</taxon>
        <taxon>Saprospira</taxon>
    </lineage>
</organism>
<dbReference type="eggNOG" id="COG0791">
    <property type="taxonomic scope" value="Bacteria"/>
</dbReference>
<dbReference type="InterPro" id="IPR051202">
    <property type="entry name" value="Peptidase_C40"/>
</dbReference>